<dbReference type="STRING" id="28377.ENSACAP00000003174"/>
<feature type="compositionally biased region" description="Polar residues" evidence="7">
    <location>
        <begin position="1014"/>
        <end position="1026"/>
    </location>
</feature>
<sequence length="1220" mass="138855">MSLLLLDETAGDLPVRDTNQKPSVIAAIQGSRSLARTRRQIARVTRTELEDGFLRLHDENLLLKEFARKQEDRIKRMGTKLSRLSHERAQLDGRPGSWVRSTGRNLDLEEDLEEMQERVRELERHNEGLRNRLLFYKQQLQLQGCGRHCPYSYVTPRVNTGLRRANTAVGRVPERLAKGMRMQGPVARPTHTAPPRYGDHVLEGSRAEMERLLKAFIEAKRNPLMDRKGRAIDITRVLKKIKTRLKLTLLIRKLIKEGILSDLKKVVAAIQDNVELIRLQKLLRTKNSELVLTKAQFAGLQENQDALRSTSEALLAQVEELNAHLKEETQKVTALESQLEILSPLQGTLKDFQERVQDLETERDLLKMDYDKLLESCMTTAQQNVDEVPQKDNAPCPEAQLILVTAEKKKLEEQLEKEIAHNEELKHEVSLLLTTAQEVGSPQEKSTIVENPSREEEPHSHQIQPLILEGEMEISMEKEEVFSQQSLNRKLHETEAAHAETALELEKTRDMLILQHRINRDYQAELEGVLLQANREKQEREEKQENMAQLLDLRSSRIRQLEEQLKDIAYGTRAVPFRMGEVDASLGTDPDKAPQLRRGENLFELHISGAVLSAEAQRFLGDAEPATFCTYSFYDFETHCTPVVRGIRPRYDFTSQYVVRAEPFFLQYLQEAACRLELHLASAVDHATLASCRLRFGEALGTGEQVHATAVLHGANGADYGLLEYWVRFRFPIEETLRLHHQRTKALGYLSAGVPRSTAVQLHWQKEGAQGTNRNEVRVRIEGCAGLRSRWLGSQPSPYAMYQFFTFPDHDTVIIPASNNPHFGDLQPFVVRVTPELHHYLLVESLWVYVFDDEDEEPGNYLGKAQIPLLPLANGRSISGDFVLLDPAGKPNGSICLSLEWSLLYVPPEEAGVLKPTDLKPMEQQIETKQARLRNQVLLEEIREEGEEILALEEEAAARNQRGSDAGSSMEAEAGMSKKPGIGYWLTKILEIKNMDRLTFLMSKQQGKPRKETNWQQEVESDAPTTESDEVVMALSSLQEPLQPEPSDRIRLEIISLSLLPESEPVADEHIQQLYVEYHFPGVLLEETETPFSLRKPEGDQEIYFHFSKVIRLDPNPASLQRQLLFSMLEAEEPEWNQLRFVVVSEPLPGAGGDCEEVGFAYLDLREILLTGCDVLERELWVVSSLDLETYVGKLKVSIEAAAVLRAVYWAGKSKKTEER</sequence>
<feature type="region of interest" description="Disordered" evidence="7">
    <location>
        <begin position="440"/>
        <end position="461"/>
    </location>
</feature>
<name>H9G798_ANOCA</name>
<dbReference type="CDD" id="cd00030">
    <property type="entry name" value="C2"/>
    <property type="match status" value="1"/>
</dbReference>
<feature type="coiled-coil region" evidence="6">
    <location>
        <begin position="519"/>
        <end position="553"/>
    </location>
</feature>
<dbReference type="InParanoid" id="H9G798"/>
<organism evidence="9 10">
    <name type="scientific">Anolis carolinensis</name>
    <name type="common">Green anole</name>
    <name type="synonym">American chameleon</name>
    <dbReference type="NCBI Taxonomy" id="28377"/>
    <lineage>
        <taxon>Eukaryota</taxon>
        <taxon>Metazoa</taxon>
        <taxon>Chordata</taxon>
        <taxon>Craniata</taxon>
        <taxon>Vertebrata</taxon>
        <taxon>Euteleostomi</taxon>
        <taxon>Lepidosauria</taxon>
        <taxon>Squamata</taxon>
        <taxon>Bifurcata</taxon>
        <taxon>Unidentata</taxon>
        <taxon>Episquamata</taxon>
        <taxon>Toxicofera</taxon>
        <taxon>Iguania</taxon>
        <taxon>Dactyloidae</taxon>
        <taxon>Anolis</taxon>
    </lineage>
</organism>
<feature type="coiled-coil region" evidence="6">
    <location>
        <begin position="308"/>
        <end position="376"/>
    </location>
</feature>
<dbReference type="Ensembl" id="ENSACAT00000003255.3">
    <property type="protein sequence ID" value="ENSACAP00000003174.3"/>
    <property type="gene ID" value="ENSACAG00000003274.3"/>
</dbReference>
<gene>
    <name evidence="9" type="primary">RPGRIP1</name>
</gene>
<feature type="region of interest" description="Disordered" evidence="7">
    <location>
        <begin position="1004"/>
        <end position="1027"/>
    </location>
</feature>
<dbReference type="Pfam" id="PF11618">
    <property type="entry name" value="C2-C2_1"/>
    <property type="match status" value="1"/>
</dbReference>
<dbReference type="GO" id="GO:0032391">
    <property type="term" value="C:photoreceptor connecting cilium"/>
    <property type="evidence" value="ECO:0000318"/>
    <property type="project" value="GO_Central"/>
</dbReference>
<dbReference type="GO" id="GO:0015630">
    <property type="term" value="C:microtubule cytoskeleton"/>
    <property type="evidence" value="ECO:0007669"/>
    <property type="project" value="Ensembl"/>
</dbReference>
<protein>
    <submittedName>
        <fullName evidence="9">RPGR interacting protein 1</fullName>
    </submittedName>
</protein>
<evidence type="ECO:0000256" key="3">
    <source>
        <dbReference type="ARBA" id="ARBA00023054"/>
    </source>
</evidence>
<proteinExistence type="inferred from homology"/>
<feature type="domain" description="C2" evidence="8">
    <location>
        <begin position="756"/>
        <end position="882"/>
    </location>
</feature>
<dbReference type="GO" id="GO:0046548">
    <property type="term" value="P:retinal rod cell development"/>
    <property type="evidence" value="ECO:0000318"/>
    <property type="project" value="GO_Central"/>
</dbReference>
<evidence type="ECO:0000256" key="5">
    <source>
        <dbReference type="ARBA" id="ARBA00023273"/>
    </source>
</evidence>
<dbReference type="HOGENOM" id="CLU_002108_0_0_1"/>
<feature type="coiled-coil region" evidence="6">
    <location>
        <begin position="67"/>
        <end position="139"/>
    </location>
</feature>
<evidence type="ECO:0000256" key="6">
    <source>
        <dbReference type="SAM" id="Coils"/>
    </source>
</evidence>
<dbReference type="Proteomes" id="UP000001646">
    <property type="component" value="Unplaced"/>
</dbReference>
<keyword evidence="5" id="KW-0966">Cell projection</keyword>
<keyword evidence="10" id="KW-1185">Reference proteome</keyword>
<dbReference type="InterPro" id="IPR035892">
    <property type="entry name" value="C2_domain_sf"/>
</dbReference>
<dbReference type="FunFam" id="2.60.40.150:FF:000073">
    <property type="entry name" value="protein fantom isoform X1"/>
    <property type="match status" value="1"/>
</dbReference>
<dbReference type="InterPro" id="IPR031139">
    <property type="entry name" value="RPGRIP1_fam"/>
</dbReference>
<dbReference type="PROSITE" id="PS50004">
    <property type="entry name" value="C2"/>
    <property type="match status" value="1"/>
</dbReference>
<dbReference type="GO" id="GO:1905515">
    <property type="term" value="P:non-motile cilium assembly"/>
    <property type="evidence" value="ECO:0000318"/>
    <property type="project" value="GO_Central"/>
</dbReference>
<evidence type="ECO:0000256" key="7">
    <source>
        <dbReference type="SAM" id="MobiDB-lite"/>
    </source>
</evidence>
<evidence type="ECO:0000313" key="10">
    <source>
        <dbReference type="Proteomes" id="UP000001646"/>
    </source>
</evidence>
<dbReference type="GO" id="GO:0005829">
    <property type="term" value="C:cytosol"/>
    <property type="evidence" value="ECO:0007669"/>
    <property type="project" value="Ensembl"/>
</dbReference>
<dbReference type="PANTHER" id="PTHR14240:SF3">
    <property type="entry name" value="X-LINKED RETINITIS PIGMENTOSA GTPASE REGULATOR-INTERACTING PROTEIN 1"/>
    <property type="match status" value="1"/>
</dbReference>
<evidence type="ECO:0000256" key="1">
    <source>
        <dbReference type="ARBA" id="ARBA00004138"/>
    </source>
</evidence>
<dbReference type="GO" id="GO:0061351">
    <property type="term" value="P:neural precursor cell proliferation"/>
    <property type="evidence" value="ECO:0007669"/>
    <property type="project" value="Ensembl"/>
</dbReference>
<reference evidence="9" key="3">
    <citation type="submission" date="2025-09" db="UniProtKB">
        <authorList>
            <consortium name="Ensembl"/>
        </authorList>
    </citation>
    <scope>IDENTIFICATION</scope>
</reference>
<dbReference type="GeneTree" id="ENSGT00520000055620"/>
<dbReference type="eggNOG" id="ENOG502R3GU">
    <property type="taxonomic scope" value="Eukaryota"/>
</dbReference>
<evidence type="ECO:0000256" key="2">
    <source>
        <dbReference type="ARBA" id="ARBA00006042"/>
    </source>
</evidence>
<evidence type="ECO:0000313" key="9">
    <source>
        <dbReference type="Ensembl" id="ENSACAP00000003174.3"/>
    </source>
</evidence>
<dbReference type="InterPro" id="IPR021656">
    <property type="entry name" value="C2-C2_1"/>
</dbReference>
<dbReference type="Pfam" id="PF18111">
    <property type="entry name" value="RPGR1_C"/>
    <property type="match status" value="1"/>
</dbReference>
<keyword evidence="3 6" id="KW-0175">Coiled coil</keyword>
<reference evidence="9" key="2">
    <citation type="submission" date="2025-08" db="UniProtKB">
        <authorList>
            <consortium name="Ensembl"/>
        </authorList>
    </citation>
    <scope>IDENTIFICATION</scope>
</reference>
<dbReference type="AlphaFoldDB" id="H9G798"/>
<dbReference type="InterPro" id="IPR000008">
    <property type="entry name" value="C2_dom"/>
</dbReference>
<accession>H9G798</accession>
<dbReference type="GO" id="GO:0045171">
    <property type="term" value="C:intercellular bridge"/>
    <property type="evidence" value="ECO:0007669"/>
    <property type="project" value="Ensembl"/>
</dbReference>
<comment type="subcellular location">
    <subcellularLocation>
        <location evidence="1">Cell projection</location>
        <location evidence="1">Cilium</location>
    </subcellularLocation>
</comment>
<reference evidence="9" key="1">
    <citation type="submission" date="2009-12" db="EMBL/GenBank/DDBJ databases">
        <title>The Genome Sequence of Anolis carolinensis (Green Anole Lizard).</title>
        <authorList>
            <consortium name="The Genome Sequencing Platform"/>
            <person name="Di Palma F."/>
            <person name="Alfoldi J."/>
            <person name="Heiman D."/>
            <person name="Young S."/>
            <person name="Grabherr M."/>
            <person name="Johnson J."/>
            <person name="Lander E.S."/>
            <person name="Lindblad-Toh K."/>
        </authorList>
    </citation>
    <scope>NUCLEOTIDE SEQUENCE [LARGE SCALE GENOMIC DNA]</scope>
    <source>
        <strain evidence="9">JBL SC #1</strain>
    </source>
</reference>
<keyword evidence="4" id="KW-0969">Cilium</keyword>
<dbReference type="GO" id="GO:0120206">
    <property type="term" value="C:photoreceptor distal connecting cilium"/>
    <property type="evidence" value="ECO:0007669"/>
    <property type="project" value="Ensembl"/>
</dbReference>
<dbReference type="SUPFAM" id="SSF49562">
    <property type="entry name" value="C2 domain (Calcium/lipid-binding domain, CaLB)"/>
    <property type="match status" value="2"/>
</dbReference>
<feature type="compositionally biased region" description="Polar residues" evidence="7">
    <location>
        <begin position="440"/>
        <end position="450"/>
    </location>
</feature>
<dbReference type="GO" id="GO:0005930">
    <property type="term" value="C:axoneme"/>
    <property type="evidence" value="ECO:0007669"/>
    <property type="project" value="Ensembl"/>
</dbReference>
<evidence type="ECO:0000259" key="8">
    <source>
        <dbReference type="PROSITE" id="PS50004"/>
    </source>
</evidence>
<dbReference type="PANTHER" id="PTHR14240">
    <property type="entry name" value="RETINITIS PIGMENTOSA GTPASE REGULATOR-INTERACTING PROTEIN"/>
    <property type="match status" value="1"/>
</dbReference>
<dbReference type="GO" id="GO:0007601">
    <property type="term" value="P:visual perception"/>
    <property type="evidence" value="ECO:0007669"/>
    <property type="project" value="Ensembl"/>
</dbReference>
<evidence type="ECO:0000256" key="4">
    <source>
        <dbReference type="ARBA" id="ARBA00023069"/>
    </source>
</evidence>
<comment type="similarity">
    <text evidence="2">Belongs to the RPGRIP1 family.</text>
</comment>
<dbReference type="Gene3D" id="2.60.40.150">
    <property type="entry name" value="C2 domain"/>
    <property type="match status" value="3"/>
</dbReference>
<dbReference type="InterPro" id="IPR041091">
    <property type="entry name" value="RPGRIP1_C"/>
</dbReference>